<evidence type="ECO:0000259" key="2">
    <source>
        <dbReference type="PROSITE" id="PS51471"/>
    </source>
</evidence>
<reference evidence="3 4" key="1">
    <citation type="submission" date="2024-09" db="EMBL/GenBank/DDBJ databases">
        <authorList>
            <person name="Sun Q."/>
            <person name="Mori K."/>
        </authorList>
    </citation>
    <scope>NUCLEOTIDE SEQUENCE [LARGE SCALE GENOMIC DNA]</scope>
    <source>
        <strain evidence="3 4">KCTC 23076</strain>
    </source>
</reference>
<feature type="region of interest" description="Disordered" evidence="1">
    <location>
        <begin position="205"/>
        <end position="238"/>
    </location>
</feature>
<dbReference type="PANTHER" id="PTHR31212:SF4">
    <property type="entry name" value="ALPHA-KETOGLUTARATE-DEPENDENT DIOXYGENASE ALKB HOMOLOG 3"/>
    <property type="match status" value="1"/>
</dbReference>
<dbReference type="Proteomes" id="UP001589896">
    <property type="component" value="Unassembled WGS sequence"/>
</dbReference>
<dbReference type="InterPro" id="IPR032854">
    <property type="entry name" value="ALKBH3"/>
</dbReference>
<dbReference type="InterPro" id="IPR037151">
    <property type="entry name" value="AlkB-like_sf"/>
</dbReference>
<protein>
    <submittedName>
        <fullName evidence="3">Alpha-ketoglutarate-dependent dioxygenase AlkB</fullName>
    </submittedName>
</protein>
<dbReference type="InterPro" id="IPR005123">
    <property type="entry name" value="Oxoglu/Fe-dep_dioxygenase_dom"/>
</dbReference>
<dbReference type="SUPFAM" id="SSF51197">
    <property type="entry name" value="Clavaminate synthase-like"/>
    <property type="match status" value="1"/>
</dbReference>
<keyword evidence="3" id="KW-0560">Oxidoreductase</keyword>
<dbReference type="PROSITE" id="PS51471">
    <property type="entry name" value="FE2OG_OXY"/>
    <property type="match status" value="1"/>
</dbReference>
<dbReference type="PANTHER" id="PTHR31212">
    <property type="entry name" value="ALPHA-KETOGLUTARATE-DEPENDENT DIOXYGENASE ALKB HOMOLOG 3"/>
    <property type="match status" value="1"/>
</dbReference>
<sequence>MSLAFQASLFDSPEAEPTLGSLDGLRRIPLAAGAWLDVLPGWVSDSDGLFEQLVQTVPWRADRREMYDRVVDVPRLVCSYRDGDPLPDATLQSARDALNTHYAPDWAEAFATAGLCFYRNGGDSVAWHGDYVARDRLQDTSIAILSLGAPRMLAVRPKGGGEALRFPLGHGDLLVMGGSCQRTHEHAVLKTKKAVGPRVSVQFRPSYARSETGARNSPSSSRTQTSPVVRFSSRVENR</sequence>
<keyword evidence="4" id="KW-1185">Reference proteome</keyword>
<name>A0ABV6RVH6_9GAMM</name>
<keyword evidence="3" id="KW-0223">Dioxygenase</keyword>
<feature type="domain" description="Fe2OG dioxygenase" evidence="2">
    <location>
        <begin position="105"/>
        <end position="207"/>
    </location>
</feature>
<evidence type="ECO:0000256" key="1">
    <source>
        <dbReference type="SAM" id="MobiDB-lite"/>
    </source>
</evidence>
<evidence type="ECO:0000313" key="4">
    <source>
        <dbReference type="Proteomes" id="UP001589896"/>
    </source>
</evidence>
<dbReference type="InterPro" id="IPR027450">
    <property type="entry name" value="AlkB-like"/>
</dbReference>
<accession>A0ABV6RVH6</accession>
<dbReference type="Gene3D" id="2.60.120.590">
    <property type="entry name" value="Alpha-ketoglutarate-dependent dioxygenase AlkB-like"/>
    <property type="match status" value="1"/>
</dbReference>
<dbReference type="GO" id="GO:0051213">
    <property type="term" value="F:dioxygenase activity"/>
    <property type="evidence" value="ECO:0007669"/>
    <property type="project" value="UniProtKB-KW"/>
</dbReference>
<dbReference type="EMBL" id="JBHLTG010000006">
    <property type="protein sequence ID" value="MFC0680991.1"/>
    <property type="molecule type" value="Genomic_DNA"/>
</dbReference>
<evidence type="ECO:0000313" key="3">
    <source>
        <dbReference type="EMBL" id="MFC0680991.1"/>
    </source>
</evidence>
<proteinExistence type="predicted"/>
<dbReference type="Pfam" id="PF13532">
    <property type="entry name" value="2OG-FeII_Oxy_2"/>
    <property type="match status" value="1"/>
</dbReference>
<organism evidence="3 4">
    <name type="scientific">Lysobacter korlensis</name>
    <dbReference type="NCBI Taxonomy" id="553636"/>
    <lineage>
        <taxon>Bacteria</taxon>
        <taxon>Pseudomonadati</taxon>
        <taxon>Pseudomonadota</taxon>
        <taxon>Gammaproteobacteria</taxon>
        <taxon>Lysobacterales</taxon>
        <taxon>Lysobacteraceae</taxon>
        <taxon>Lysobacter</taxon>
    </lineage>
</organism>
<gene>
    <name evidence="3" type="ORF">ACFFGH_24440</name>
</gene>
<feature type="compositionally biased region" description="Polar residues" evidence="1">
    <location>
        <begin position="213"/>
        <end position="227"/>
    </location>
</feature>
<comment type="caution">
    <text evidence="3">The sequence shown here is derived from an EMBL/GenBank/DDBJ whole genome shotgun (WGS) entry which is preliminary data.</text>
</comment>
<dbReference type="RefSeq" id="WP_386673201.1">
    <property type="nucleotide sequence ID" value="NZ_JBHLTG010000006.1"/>
</dbReference>